<keyword evidence="8" id="KW-0694">RNA-binding</keyword>
<dbReference type="EC" id="3.6.4.13" evidence="2"/>
<dbReference type="PROSITE" id="PS51194">
    <property type="entry name" value="HELICASE_CTER"/>
    <property type="match status" value="1"/>
</dbReference>
<gene>
    <name evidence="18" type="ORF">ASPGLDRAFT_74658</name>
</gene>
<dbReference type="PANTHER" id="PTHR47959">
    <property type="entry name" value="ATP-DEPENDENT RNA HELICASE RHLE-RELATED"/>
    <property type="match status" value="1"/>
</dbReference>
<keyword evidence="3" id="KW-0690">Ribosome biogenesis</keyword>
<evidence type="ECO:0000256" key="9">
    <source>
        <dbReference type="ARBA" id="ARBA00023242"/>
    </source>
</evidence>
<dbReference type="InterPro" id="IPR011545">
    <property type="entry name" value="DEAD/DEAH_box_helicase_dom"/>
</dbReference>
<feature type="compositionally biased region" description="Basic residues" evidence="14">
    <location>
        <begin position="1"/>
        <end position="10"/>
    </location>
</feature>
<dbReference type="InterPro" id="IPR050079">
    <property type="entry name" value="DEAD_box_RNA_helicase"/>
</dbReference>
<dbReference type="AlphaFoldDB" id="A0A1L9VJ33"/>
<evidence type="ECO:0000313" key="19">
    <source>
        <dbReference type="Proteomes" id="UP000184300"/>
    </source>
</evidence>
<evidence type="ECO:0000313" key="18">
    <source>
        <dbReference type="EMBL" id="OJJ83904.1"/>
    </source>
</evidence>
<feature type="domain" description="Helicase C-terminal" evidence="16">
    <location>
        <begin position="191"/>
        <end position="367"/>
    </location>
</feature>
<dbReference type="EMBL" id="KV878898">
    <property type="protein sequence ID" value="OJJ83904.1"/>
    <property type="molecule type" value="Genomic_DNA"/>
</dbReference>
<dbReference type="GO" id="GO:0003724">
    <property type="term" value="F:RNA helicase activity"/>
    <property type="evidence" value="ECO:0007669"/>
    <property type="project" value="UniProtKB-EC"/>
</dbReference>
<evidence type="ECO:0000259" key="16">
    <source>
        <dbReference type="PROSITE" id="PS51194"/>
    </source>
</evidence>
<dbReference type="CDD" id="cd18787">
    <property type="entry name" value="SF2_C_DEAD"/>
    <property type="match status" value="1"/>
</dbReference>
<dbReference type="Gene3D" id="3.40.50.300">
    <property type="entry name" value="P-loop containing nucleotide triphosphate hydrolases"/>
    <property type="match status" value="3"/>
</dbReference>
<dbReference type="STRING" id="1160497.A0A1L9VJ33"/>
<evidence type="ECO:0000256" key="4">
    <source>
        <dbReference type="ARBA" id="ARBA00022741"/>
    </source>
</evidence>
<dbReference type="PANTHER" id="PTHR47959:SF20">
    <property type="entry name" value="RNA HELICASE"/>
    <property type="match status" value="1"/>
</dbReference>
<evidence type="ECO:0000256" key="5">
    <source>
        <dbReference type="ARBA" id="ARBA00022801"/>
    </source>
</evidence>
<dbReference type="InterPro" id="IPR027417">
    <property type="entry name" value="P-loop_NTPase"/>
</dbReference>
<dbReference type="GO" id="GO:0005524">
    <property type="term" value="F:ATP binding"/>
    <property type="evidence" value="ECO:0007669"/>
    <property type="project" value="UniProtKB-KW"/>
</dbReference>
<evidence type="ECO:0000259" key="15">
    <source>
        <dbReference type="PROSITE" id="PS51192"/>
    </source>
</evidence>
<evidence type="ECO:0000256" key="3">
    <source>
        <dbReference type="ARBA" id="ARBA00022517"/>
    </source>
</evidence>
<evidence type="ECO:0000256" key="11">
    <source>
        <dbReference type="ARBA" id="ARBA00024398"/>
    </source>
</evidence>
<name>A0A1L9VJ33_ASPGL</name>
<evidence type="ECO:0000256" key="14">
    <source>
        <dbReference type="SAM" id="MobiDB-lite"/>
    </source>
</evidence>
<evidence type="ECO:0000256" key="10">
    <source>
        <dbReference type="ARBA" id="ARBA00024394"/>
    </source>
</evidence>
<dbReference type="GO" id="GO:0016787">
    <property type="term" value="F:hydrolase activity"/>
    <property type="evidence" value="ECO:0007669"/>
    <property type="project" value="UniProtKB-KW"/>
</dbReference>
<evidence type="ECO:0000256" key="12">
    <source>
        <dbReference type="ARBA" id="ARBA00047984"/>
    </source>
</evidence>
<dbReference type="InterPro" id="IPR001650">
    <property type="entry name" value="Helicase_C-like"/>
</dbReference>
<dbReference type="Pfam" id="PF00270">
    <property type="entry name" value="DEAD"/>
    <property type="match status" value="1"/>
</dbReference>
<keyword evidence="5" id="KW-0378">Hydrolase</keyword>
<dbReference type="SUPFAM" id="SSF52540">
    <property type="entry name" value="P-loop containing nucleoside triphosphate hydrolases"/>
    <property type="match status" value="2"/>
</dbReference>
<keyword evidence="4" id="KW-0547">Nucleotide-binding</keyword>
<dbReference type="Pfam" id="PF00271">
    <property type="entry name" value="Helicase_C"/>
    <property type="match status" value="1"/>
</dbReference>
<feature type="compositionally biased region" description="Polar residues" evidence="14">
    <location>
        <begin position="37"/>
        <end position="47"/>
    </location>
</feature>
<evidence type="ECO:0000256" key="2">
    <source>
        <dbReference type="ARBA" id="ARBA00012552"/>
    </source>
</evidence>
<dbReference type="PROSITE" id="PS51195">
    <property type="entry name" value="Q_MOTIF"/>
    <property type="match status" value="1"/>
</dbReference>
<dbReference type="GO" id="GO:0010467">
    <property type="term" value="P:gene expression"/>
    <property type="evidence" value="ECO:0007669"/>
    <property type="project" value="UniProtKB-ARBA"/>
</dbReference>
<dbReference type="SMART" id="SM00490">
    <property type="entry name" value="HELICc"/>
    <property type="match status" value="1"/>
</dbReference>
<evidence type="ECO:0000256" key="6">
    <source>
        <dbReference type="ARBA" id="ARBA00022806"/>
    </source>
</evidence>
<evidence type="ECO:0000259" key="17">
    <source>
        <dbReference type="PROSITE" id="PS51195"/>
    </source>
</evidence>
<feature type="region of interest" description="Disordered" evidence="14">
    <location>
        <begin position="1"/>
        <end position="47"/>
    </location>
</feature>
<evidence type="ECO:0000256" key="8">
    <source>
        <dbReference type="ARBA" id="ARBA00022884"/>
    </source>
</evidence>
<keyword evidence="19" id="KW-1185">Reference proteome</keyword>
<dbReference type="GO" id="GO:0042254">
    <property type="term" value="P:ribosome biogenesis"/>
    <property type="evidence" value="ECO:0007669"/>
    <property type="project" value="UniProtKB-KW"/>
</dbReference>
<evidence type="ECO:0000256" key="7">
    <source>
        <dbReference type="ARBA" id="ARBA00022840"/>
    </source>
</evidence>
<evidence type="ECO:0000256" key="1">
    <source>
        <dbReference type="ARBA" id="ARBA00004123"/>
    </source>
</evidence>
<dbReference type="VEuPathDB" id="FungiDB:ASPGLDRAFT_74658"/>
<dbReference type="GO" id="GO:0005634">
    <property type="term" value="C:nucleus"/>
    <property type="evidence" value="ECO:0007669"/>
    <property type="project" value="UniProtKB-SubCell"/>
</dbReference>
<reference evidence="19" key="1">
    <citation type="journal article" date="2017" name="Genome Biol.">
        <title>Comparative genomics reveals high biological diversity and specific adaptations in the industrially and medically important fungal genus Aspergillus.</title>
        <authorList>
            <person name="de Vries R.P."/>
            <person name="Riley R."/>
            <person name="Wiebenga A."/>
            <person name="Aguilar-Osorio G."/>
            <person name="Amillis S."/>
            <person name="Uchima C.A."/>
            <person name="Anderluh G."/>
            <person name="Asadollahi M."/>
            <person name="Askin M."/>
            <person name="Barry K."/>
            <person name="Battaglia E."/>
            <person name="Bayram O."/>
            <person name="Benocci T."/>
            <person name="Braus-Stromeyer S.A."/>
            <person name="Caldana C."/>
            <person name="Canovas D."/>
            <person name="Cerqueira G.C."/>
            <person name="Chen F."/>
            <person name="Chen W."/>
            <person name="Choi C."/>
            <person name="Clum A."/>
            <person name="Dos Santos R.A."/>
            <person name="Damasio A.R."/>
            <person name="Diallinas G."/>
            <person name="Emri T."/>
            <person name="Fekete E."/>
            <person name="Flipphi M."/>
            <person name="Freyberg S."/>
            <person name="Gallo A."/>
            <person name="Gournas C."/>
            <person name="Habgood R."/>
            <person name="Hainaut M."/>
            <person name="Harispe M.L."/>
            <person name="Henrissat B."/>
            <person name="Hilden K.S."/>
            <person name="Hope R."/>
            <person name="Hossain A."/>
            <person name="Karabika E."/>
            <person name="Karaffa L."/>
            <person name="Karanyi Z."/>
            <person name="Krasevec N."/>
            <person name="Kuo A."/>
            <person name="Kusch H."/>
            <person name="LaButti K."/>
            <person name="Lagendijk E.L."/>
            <person name="Lapidus A."/>
            <person name="Levasseur A."/>
            <person name="Lindquist E."/>
            <person name="Lipzen A."/>
            <person name="Logrieco A.F."/>
            <person name="MacCabe A."/>
            <person name="Maekelae M.R."/>
            <person name="Malavazi I."/>
            <person name="Melin P."/>
            <person name="Meyer V."/>
            <person name="Mielnichuk N."/>
            <person name="Miskei M."/>
            <person name="Molnar A.P."/>
            <person name="Mule G."/>
            <person name="Ngan C.Y."/>
            <person name="Orejas M."/>
            <person name="Orosz E."/>
            <person name="Ouedraogo J.P."/>
            <person name="Overkamp K.M."/>
            <person name="Park H.-S."/>
            <person name="Perrone G."/>
            <person name="Piumi F."/>
            <person name="Punt P.J."/>
            <person name="Ram A.F."/>
            <person name="Ramon A."/>
            <person name="Rauscher S."/>
            <person name="Record E."/>
            <person name="Riano-Pachon D.M."/>
            <person name="Robert V."/>
            <person name="Roehrig J."/>
            <person name="Ruller R."/>
            <person name="Salamov A."/>
            <person name="Salih N.S."/>
            <person name="Samson R.A."/>
            <person name="Sandor E."/>
            <person name="Sanguinetti M."/>
            <person name="Schuetze T."/>
            <person name="Sepcic K."/>
            <person name="Shelest E."/>
            <person name="Sherlock G."/>
            <person name="Sophianopoulou V."/>
            <person name="Squina F.M."/>
            <person name="Sun H."/>
            <person name="Susca A."/>
            <person name="Todd R.B."/>
            <person name="Tsang A."/>
            <person name="Unkles S.E."/>
            <person name="van de Wiele N."/>
            <person name="van Rossen-Uffink D."/>
            <person name="Oliveira J.V."/>
            <person name="Vesth T.C."/>
            <person name="Visser J."/>
            <person name="Yu J.-H."/>
            <person name="Zhou M."/>
            <person name="Andersen M.R."/>
            <person name="Archer D.B."/>
            <person name="Baker S.E."/>
            <person name="Benoit I."/>
            <person name="Brakhage A.A."/>
            <person name="Braus G.H."/>
            <person name="Fischer R."/>
            <person name="Frisvad J.C."/>
            <person name="Goldman G.H."/>
            <person name="Houbraken J."/>
            <person name="Oakley B."/>
            <person name="Pocsi I."/>
            <person name="Scazzocchio C."/>
            <person name="Seiboth B."/>
            <person name="vanKuyk P.A."/>
            <person name="Wortman J."/>
            <person name="Dyer P.S."/>
            <person name="Grigoriev I.V."/>
        </authorList>
    </citation>
    <scope>NUCLEOTIDE SEQUENCE [LARGE SCALE GENOMIC DNA]</scope>
    <source>
        <strain evidence="19">CBS 516.65</strain>
    </source>
</reference>
<dbReference type="SMART" id="SM00487">
    <property type="entry name" value="DEXDc"/>
    <property type="match status" value="1"/>
</dbReference>
<accession>A0A1L9VJ33</accession>
<keyword evidence="6" id="KW-0347">Helicase</keyword>
<evidence type="ECO:0000256" key="13">
    <source>
        <dbReference type="PROSITE-ProRule" id="PRU00552"/>
    </source>
</evidence>
<dbReference type="InterPro" id="IPR014014">
    <property type="entry name" value="RNA_helicase_DEAD_Q_motif"/>
</dbReference>
<comment type="subcellular location">
    <subcellularLocation>
        <location evidence="1">Nucleus</location>
    </subcellularLocation>
</comment>
<sequence length="376" mass="41685">MSQRKKKKLAKVTTPPSNQKHPIKPPNNNPEPLDSPIQHTPSTTNTPNFHDLGISNPLCTECTSHGYKTPTPIQTQCIPLALSGRDMISLAETGSGRTAAFVLPILKSLIHKLGRLHSLILAPIRELASRIATVVGIWEAISLAKKPHVIVATLGRLLDDLENTKGFSMRELKYLVLDDADRLLDCDFGPVLDRILKVLPGRTTYLFSVTMSSKVETLQRASLTDPVRVSVSKQRRTSATLLQCYALRLTIMLRNLGFPAIHIHGQLSQSARLASLNKFRSRSQNILIATDVAARGIDIPSVDLVVNYDLPEDSKTYTHRVGRTARAGKSGIAVSIVTQYAYKTYLRIEEVLRKKLGEYKIPRDEAMLFPERVSDA</sequence>
<comment type="catalytic activity">
    <reaction evidence="12">
        <text>ATP + H2O = ADP + phosphate + H(+)</text>
        <dbReference type="Rhea" id="RHEA:13065"/>
        <dbReference type="ChEBI" id="CHEBI:15377"/>
        <dbReference type="ChEBI" id="CHEBI:15378"/>
        <dbReference type="ChEBI" id="CHEBI:30616"/>
        <dbReference type="ChEBI" id="CHEBI:43474"/>
        <dbReference type="ChEBI" id="CHEBI:456216"/>
        <dbReference type="EC" id="3.6.4.13"/>
    </reaction>
</comment>
<protein>
    <recommendedName>
        <fullName evidence="11">ATP-dependent rRNA helicase RRP3</fullName>
        <ecNumber evidence="2">3.6.4.13</ecNumber>
    </recommendedName>
    <alternativeName>
        <fullName evidence="10">ATP-dependent rRNA helicase rrp3</fullName>
    </alternativeName>
</protein>
<keyword evidence="7" id="KW-0067">ATP-binding</keyword>
<dbReference type="PROSITE" id="PS51192">
    <property type="entry name" value="HELICASE_ATP_BIND_1"/>
    <property type="match status" value="1"/>
</dbReference>
<dbReference type="OrthoDB" id="10261904at2759"/>
<keyword evidence="9" id="KW-0539">Nucleus</keyword>
<dbReference type="GO" id="GO:0005829">
    <property type="term" value="C:cytosol"/>
    <property type="evidence" value="ECO:0007669"/>
    <property type="project" value="TreeGrafter"/>
</dbReference>
<dbReference type="GeneID" id="34466005"/>
<feature type="short sequence motif" description="Q motif" evidence="13">
    <location>
        <begin position="47"/>
        <end position="75"/>
    </location>
</feature>
<feature type="domain" description="DEAD-box RNA helicase Q" evidence="17">
    <location>
        <begin position="47"/>
        <end position="75"/>
    </location>
</feature>
<organism evidence="18 19">
    <name type="scientific">Aspergillus glaucus CBS 516.65</name>
    <dbReference type="NCBI Taxonomy" id="1160497"/>
    <lineage>
        <taxon>Eukaryota</taxon>
        <taxon>Fungi</taxon>
        <taxon>Dikarya</taxon>
        <taxon>Ascomycota</taxon>
        <taxon>Pezizomycotina</taxon>
        <taxon>Eurotiomycetes</taxon>
        <taxon>Eurotiomycetidae</taxon>
        <taxon>Eurotiales</taxon>
        <taxon>Aspergillaceae</taxon>
        <taxon>Aspergillus</taxon>
        <taxon>Aspergillus subgen. Aspergillus</taxon>
    </lineage>
</organism>
<dbReference type="GO" id="GO:0003723">
    <property type="term" value="F:RNA binding"/>
    <property type="evidence" value="ECO:0007669"/>
    <property type="project" value="UniProtKB-KW"/>
</dbReference>
<dbReference type="InterPro" id="IPR014001">
    <property type="entry name" value="Helicase_ATP-bd"/>
</dbReference>
<dbReference type="RefSeq" id="XP_022400602.1">
    <property type="nucleotide sequence ID" value="XM_022549745.1"/>
</dbReference>
<dbReference type="Proteomes" id="UP000184300">
    <property type="component" value="Unassembled WGS sequence"/>
</dbReference>
<proteinExistence type="predicted"/>
<feature type="domain" description="Helicase ATP-binding" evidence="15">
    <location>
        <begin position="78"/>
        <end position="229"/>
    </location>
</feature>